<proteinExistence type="predicted"/>
<accession>A0AA86PUW2</accession>
<protein>
    <submittedName>
        <fullName evidence="3">Hypothetical_protein</fullName>
    </submittedName>
</protein>
<keyword evidence="1" id="KW-0732">Signal</keyword>
<feature type="signal peptide" evidence="1">
    <location>
        <begin position="1"/>
        <end position="20"/>
    </location>
</feature>
<gene>
    <name evidence="2" type="ORF">HINF_LOCUS29137</name>
    <name evidence="3" type="ORF">HINF_LOCUS30326</name>
</gene>
<dbReference type="AlphaFoldDB" id="A0AA86PUW2"/>
<reference evidence="2" key="1">
    <citation type="submission" date="2023-06" db="EMBL/GenBank/DDBJ databases">
        <authorList>
            <person name="Kurt Z."/>
        </authorList>
    </citation>
    <scope>NUCLEOTIDE SEQUENCE</scope>
</reference>
<sequence length="133" mass="15621">MAISFTVTLVVFMAILNVQQITIHQITNKNYCKRRVGFDSLSGDGYYSKKGRYKLIKYVYGLDDQLVGPATMFINKGYSYRVIKFYGEHDKGEFCCKETKNVQRKVKYTAEQERIILEKVQKHNLFDQIITLW</sequence>
<evidence type="ECO:0000313" key="2">
    <source>
        <dbReference type="EMBL" id="CAI9941492.1"/>
    </source>
</evidence>
<dbReference type="EMBL" id="CATOUU010000694">
    <property type="protein sequence ID" value="CAI9941492.1"/>
    <property type="molecule type" value="Genomic_DNA"/>
</dbReference>
<feature type="chain" id="PRO_5041742807" evidence="1">
    <location>
        <begin position="21"/>
        <end position="133"/>
    </location>
</feature>
<dbReference type="Proteomes" id="UP001642409">
    <property type="component" value="Unassembled WGS sequence"/>
</dbReference>
<evidence type="ECO:0000313" key="4">
    <source>
        <dbReference type="Proteomes" id="UP001642409"/>
    </source>
</evidence>
<evidence type="ECO:0000313" key="3">
    <source>
        <dbReference type="EMBL" id="CAL6025488.1"/>
    </source>
</evidence>
<organism evidence="2">
    <name type="scientific">Hexamita inflata</name>
    <dbReference type="NCBI Taxonomy" id="28002"/>
    <lineage>
        <taxon>Eukaryota</taxon>
        <taxon>Metamonada</taxon>
        <taxon>Diplomonadida</taxon>
        <taxon>Hexamitidae</taxon>
        <taxon>Hexamitinae</taxon>
        <taxon>Hexamita</taxon>
    </lineage>
</organism>
<evidence type="ECO:0000256" key="1">
    <source>
        <dbReference type="SAM" id="SignalP"/>
    </source>
</evidence>
<name>A0AA86PUW2_9EUKA</name>
<reference evidence="3 4" key="2">
    <citation type="submission" date="2024-07" db="EMBL/GenBank/DDBJ databases">
        <authorList>
            <person name="Akdeniz Z."/>
        </authorList>
    </citation>
    <scope>NUCLEOTIDE SEQUENCE [LARGE SCALE GENOMIC DNA]</scope>
</reference>
<dbReference type="EMBL" id="CAXDID020000099">
    <property type="protein sequence ID" value="CAL6025488.1"/>
    <property type="molecule type" value="Genomic_DNA"/>
</dbReference>
<keyword evidence="4" id="KW-1185">Reference proteome</keyword>
<comment type="caution">
    <text evidence="2">The sequence shown here is derived from an EMBL/GenBank/DDBJ whole genome shotgun (WGS) entry which is preliminary data.</text>
</comment>